<dbReference type="GO" id="GO:0005737">
    <property type="term" value="C:cytoplasm"/>
    <property type="evidence" value="ECO:0007669"/>
    <property type="project" value="UniProtKB-SubCell"/>
</dbReference>
<comment type="subcellular location">
    <subcellularLocation>
        <location evidence="1">Cytoplasm</location>
    </subcellularLocation>
</comment>
<dbReference type="PANTHER" id="PTHR22706">
    <property type="entry name" value="ASSEMBLY FACTOR FOR SPINDLE MICROTUBULES"/>
    <property type="match status" value="1"/>
</dbReference>
<dbReference type="Proteomes" id="UP000320333">
    <property type="component" value="Unassembled WGS sequence"/>
</dbReference>
<dbReference type="Pfam" id="PF00622">
    <property type="entry name" value="SPRY"/>
    <property type="match status" value="1"/>
</dbReference>
<dbReference type="GO" id="GO:0000278">
    <property type="term" value="P:mitotic cell cycle"/>
    <property type="evidence" value="ECO:0007669"/>
    <property type="project" value="TreeGrafter"/>
</dbReference>
<gene>
    <name evidence="6" type="ORF">CcCBS67573_g05981</name>
</gene>
<dbReference type="PROSITE" id="PS50096">
    <property type="entry name" value="IQ"/>
    <property type="match status" value="4"/>
</dbReference>
<dbReference type="GO" id="GO:0005516">
    <property type="term" value="F:calmodulin binding"/>
    <property type="evidence" value="ECO:0007669"/>
    <property type="project" value="UniProtKB-KW"/>
</dbReference>
<dbReference type="InterPro" id="IPR003877">
    <property type="entry name" value="SPRY_dom"/>
</dbReference>
<evidence type="ECO:0000259" key="5">
    <source>
        <dbReference type="PROSITE" id="PS50188"/>
    </source>
</evidence>
<reference evidence="6 7" key="1">
    <citation type="journal article" date="2019" name="Sci. Rep.">
        <title>Comparative genomics of chytrid fungi reveal insights into the obligate biotrophic and pathogenic lifestyle of Synchytrium endobioticum.</title>
        <authorList>
            <person name="van de Vossenberg B.T.L.H."/>
            <person name="Warris S."/>
            <person name="Nguyen H.D.T."/>
            <person name="van Gent-Pelzer M.P.E."/>
            <person name="Joly D.L."/>
            <person name="van de Geest H.C."/>
            <person name="Bonants P.J.M."/>
            <person name="Smith D.S."/>
            <person name="Levesque C.A."/>
            <person name="van der Lee T.A.J."/>
        </authorList>
    </citation>
    <scope>NUCLEOTIDE SEQUENCE [LARGE SCALE GENOMIC DNA]</scope>
    <source>
        <strain evidence="6 7">CBS 675.73</strain>
    </source>
</reference>
<evidence type="ECO:0000256" key="1">
    <source>
        <dbReference type="ARBA" id="ARBA00004496"/>
    </source>
</evidence>
<dbReference type="InterPro" id="IPR043136">
    <property type="entry name" value="B30.2/SPRY_sf"/>
</dbReference>
<dbReference type="SMART" id="SM00015">
    <property type="entry name" value="IQ"/>
    <property type="match status" value="5"/>
</dbReference>
<dbReference type="STRING" id="246404.A0A507F7A2"/>
<dbReference type="SUPFAM" id="SSF49899">
    <property type="entry name" value="Concanavalin A-like lectins/glucanases"/>
    <property type="match status" value="1"/>
</dbReference>
<evidence type="ECO:0000256" key="2">
    <source>
        <dbReference type="ARBA" id="ARBA00022490"/>
    </source>
</evidence>
<evidence type="ECO:0000256" key="4">
    <source>
        <dbReference type="ARBA" id="ARBA00022860"/>
    </source>
</evidence>
<dbReference type="Gene3D" id="2.60.120.920">
    <property type="match status" value="1"/>
</dbReference>
<dbReference type="PANTHER" id="PTHR22706:SF1">
    <property type="entry name" value="ASSEMBLY FACTOR FOR SPINDLE MICROTUBULES"/>
    <property type="match status" value="1"/>
</dbReference>
<dbReference type="Pfam" id="PF00612">
    <property type="entry name" value="IQ"/>
    <property type="match status" value="4"/>
</dbReference>
<evidence type="ECO:0000313" key="6">
    <source>
        <dbReference type="EMBL" id="TPX72002.1"/>
    </source>
</evidence>
<dbReference type="InterPro" id="IPR001870">
    <property type="entry name" value="B30.2/SPRY"/>
</dbReference>
<sequence length="873" mass="100248">MNRNNGASATNLSLLQKQRSMAQVNLRNQQKRGLSQVHVLPQPAKEATFASSPKDLQNIKDICTQLQNLTASLWSETYAKASKDLRDLDNLKEKMLAEDKMKLLEMETIVSIVNPTMRKDILRNNLMVHMNDEREISVSLQQHKDEFMQFIWKRRVNAKKQMRSLFSNGSGMMCRLGDVISNGAMEGIQLFEQANIVRACRDAVRWTLCEPEDIPAYLGKKMALVNPKFQTHVIVKNSRLEFHLDERAVKGVWGCVYANQGPCANKLATKKFIADMTSQTLGHLIHSEGALDNVAFICALARIVDAAHPSHQLQSTMLAYPLYAGTILKKKLVSLGYSIAPASEDYGQIDAAFTKSILKQIYHGLVQEQRFYLEISYPDSGVFRAGFASASHHSGNEHHVYPGFDEYSFGFDSKGDIVYNGETYPYATFPETNAFFTTIKTIGIVVDFYSGTISMVLDKKLMPTAFGNGAAAFNHATQAKQKEIILSHMMIPIFAIQAQDKLTEYQGHTELQINFGKTSFLNVVDAKPFESELGFDLAKAAPSGETFILDSASEGRDRVNQEDEERLQMAAEKNNFRASMFADAPKSFSQFPPSIYRRSLACTKIQRVWRMFRGKRERKRLREKQYESATIIQRVARRKLRQLRAKKHEAAAKIQKNWRRLSFIWIALMRCIYQAPIPELHRAATVIQRKWRHWFMYRNSPIAAKYNAKIEDIEAAVNKIVAWWRPLCVKISEKKRMREKHDAATDIQRVWRGYILRHILRDDVRRKLTTIGQKIAQHRGELIRIRAAYILQNAWRNYIQRRVRAEKIKTRHSAAARLQAFWKGYWVRSHVHLRFSYGEAVFLIAVCKALRNCHFLLKMYRPCGIVCPKSSNY</sequence>
<protein>
    <recommendedName>
        <fullName evidence="5">B30.2/SPRY domain-containing protein</fullName>
    </recommendedName>
</protein>
<comment type="caution">
    <text evidence="6">The sequence shown here is derived from an EMBL/GenBank/DDBJ whole genome shotgun (WGS) entry which is preliminary data.</text>
</comment>
<dbReference type="GO" id="GO:0051295">
    <property type="term" value="P:establishment of meiotic spindle localization"/>
    <property type="evidence" value="ECO:0007669"/>
    <property type="project" value="TreeGrafter"/>
</dbReference>
<dbReference type="InterPro" id="IPR051185">
    <property type="entry name" value="ASPM"/>
</dbReference>
<keyword evidence="7" id="KW-1185">Reference proteome</keyword>
<dbReference type="AlphaFoldDB" id="A0A507F7A2"/>
<dbReference type="PROSITE" id="PS50188">
    <property type="entry name" value="B302_SPRY"/>
    <property type="match status" value="1"/>
</dbReference>
<dbReference type="InterPro" id="IPR000048">
    <property type="entry name" value="IQ_motif_EF-hand-BS"/>
</dbReference>
<keyword evidence="3" id="KW-0677">Repeat</keyword>
<keyword evidence="4" id="KW-0112">Calmodulin-binding</keyword>
<dbReference type="EMBL" id="QEAP01000235">
    <property type="protein sequence ID" value="TPX72002.1"/>
    <property type="molecule type" value="Genomic_DNA"/>
</dbReference>
<dbReference type="OrthoDB" id="190375at2759"/>
<organism evidence="6 7">
    <name type="scientific">Chytriomyces confervae</name>
    <dbReference type="NCBI Taxonomy" id="246404"/>
    <lineage>
        <taxon>Eukaryota</taxon>
        <taxon>Fungi</taxon>
        <taxon>Fungi incertae sedis</taxon>
        <taxon>Chytridiomycota</taxon>
        <taxon>Chytridiomycota incertae sedis</taxon>
        <taxon>Chytridiomycetes</taxon>
        <taxon>Chytridiales</taxon>
        <taxon>Chytriomycetaceae</taxon>
        <taxon>Chytriomyces</taxon>
    </lineage>
</organism>
<keyword evidence="2" id="KW-0963">Cytoplasm</keyword>
<accession>A0A507F7A2</accession>
<evidence type="ECO:0000256" key="3">
    <source>
        <dbReference type="ARBA" id="ARBA00022737"/>
    </source>
</evidence>
<evidence type="ECO:0000313" key="7">
    <source>
        <dbReference type="Proteomes" id="UP000320333"/>
    </source>
</evidence>
<name>A0A507F7A2_9FUNG</name>
<proteinExistence type="predicted"/>
<dbReference type="GO" id="GO:0000922">
    <property type="term" value="C:spindle pole"/>
    <property type="evidence" value="ECO:0007669"/>
    <property type="project" value="TreeGrafter"/>
</dbReference>
<dbReference type="CDD" id="cd23767">
    <property type="entry name" value="IQCD"/>
    <property type="match status" value="1"/>
</dbReference>
<dbReference type="GO" id="GO:0007051">
    <property type="term" value="P:spindle organization"/>
    <property type="evidence" value="ECO:0007669"/>
    <property type="project" value="TreeGrafter"/>
</dbReference>
<feature type="domain" description="B30.2/SPRY" evidence="5">
    <location>
        <begin position="300"/>
        <end position="520"/>
    </location>
</feature>
<dbReference type="InterPro" id="IPR013320">
    <property type="entry name" value="ConA-like_dom_sf"/>
</dbReference>
<dbReference type="Gene3D" id="1.20.5.190">
    <property type="match status" value="2"/>
</dbReference>